<evidence type="ECO:0000256" key="6">
    <source>
        <dbReference type="ARBA" id="ARBA00022840"/>
    </source>
</evidence>
<evidence type="ECO:0000256" key="5">
    <source>
        <dbReference type="ARBA" id="ARBA00022777"/>
    </source>
</evidence>
<dbReference type="GO" id="GO:0004674">
    <property type="term" value="F:protein serine/threonine kinase activity"/>
    <property type="evidence" value="ECO:0007669"/>
    <property type="project" value="UniProtKB-KW"/>
</dbReference>
<gene>
    <name evidence="11" type="ORF">NAEGRDRAFT_57204</name>
</gene>
<proteinExistence type="predicted"/>
<keyword evidence="2 11" id="KW-0723">Serine/threonine-protein kinase</keyword>
<dbReference type="KEGG" id="ngr:NAEGRDRAFT_57204"/>
<dbReference type="Proteomes" id="UP000006671">
    <property type="component" value="Unassembled WGS sequence"/>
</dbReference>
<dbReference type="GO" id="GO:0005524">
    <property type="term" value="F:ATP binding"/>
    <property type="evidence" value="ECO:0007669"/>
    <property type="project" value="UniProtKB-KW"/>
</dbReference>
<evidence type="ECO:0000256" key="1">
    <source>
        <dbReference type="ARBA" id="ARBA00012513"/>
    </source>
</evidence>
<dbReference type="CDD" id="cd00180">
    <property type="entry name" value="PKc"/>
    <property type="match status" value="1"/>
</dbReference>
<dbReference type="InterPro" id="IPR000719">
    <property type="entry name" value="Prot_kinase_dom"/>
</dbReference>
<protein>
    <recommendedName>
        <fullName evidence="1">non-specific serine/threonine protein kinase</fullName>
        <ecNumber evidence="1">2.7.11.1</ecNumber>
    </recommendedName>
</protein>
<feature type="region of interest" description="Disordered" evidence="9">
    <location>
        <begin position="468"/>
        <end position="501"/>
    </location>
</feature>
<dbReference type="AlphaFoldDB" id="D2V5L3"/>
<dbReference type="RefSeq" id="XP_002680564.1">
    <property type="nucleotide sequence ID" value="XM_002680518.1"/>
</dbReference>
<dbReference type="PROSITE" id="PS00108">
    <property type="entry name" value="PROTEIN_KINASE_ST"/>
    <property type="match status" value="1"/>
</dbReference>
<evidence type="ECO:0000256" key="2">
    <source>
        <dbReference type="ARBA" id="ARBA00022527"/>
    </source>
</evidence>
<evidence type="ECO:0000313" key="12">
    <source>
        <dbReference type="Proteomes" id="UP000006671"/>
    </source>
</evidence>
<dbReference type="OrthoDB" id="1668230at2759"/>
<evidence type="ECO:0000256" key="3">
    <source>
        <dbReference type="ARBA" id="ARBA00022679"/>
    </source>
</evidence>
<accession>D2V5L3</accession>
<dbReference type="GeneID" id="8849484"/>
<dbReference type="InParanoid" id="D2V5L3"/>
<feature type="domain" description="Protein kinase" evidence="10">
    <location>
        <begin position="174"/>
        <end position="417"/>
    </location>
</feature>
<evidence type="ECO:0000256" key="9">
    <source>
        <dbReference type="SAM" id="MobiDB-lite"/>
    </source>
</evidence>
<keyword evidence="6" id="KW-0067">ATP-binding</keyword>
<dbReference type="eggNOG" id="KOG1027">
    <property type="taxonomic scope" value="Eukaryota"/>
</dbReference>
<evidence type="ECO:0000256" key="7">
    <source>
        <dbReference type="ARBA" id="ARBA00047899"/>
    </source>
</evidence>
<keyword evidence="12" id="KW-1185">Reference proteome</keyword>
<dbReference type="PANTHER" id="PTHR43671">
    <property type="entry name" value="SERINE/THREONINE-PROTEIN KINASE NEK"/>
    <property type="match status" value="1"/>
</dbReference>
<dbReference type="PANTHER" id="PTHR43671:SF98">
    <property type="entry name" value="SERINE_THREONINE-PROTEIN KINASE NEK11"/>
    <property type="match status" value="1"/>
</dbReference>
<reference evidence="11 12" key="1">
    <citation type="journal article" date="2010" name="Cell">
        <title>The genome of Naegleria gruberi illuminates early eukaryotic versatility.</title>
        <authorList>
            <person name="Fritz-Laylin L.K."/>
            <person name="Prochnik S.E."/>
            <person name="Ginger M.L."/>
            <person name="Dacks J.B."/>
            <person name="Carpenter M.L."/>
            <person name="Field M.C."/>
            <person name="Kuo A."/>
            <person name="Paredez A."/>
            <person name="Chapman J."/>
            <person name="Pham J."/>
            <person name="Shu S."/>
            <person name="Neupane R."/>
            <person name="Cipriano M."/>
            <person name="Mancuso J."/>
            <person name="Tu H."/>
            <person name="Salamov A."/>
            <person name="Lindquist E."/>
            <person name="Shapiro H."/>
            <person name="Lucas S."/>
            <person name="Grigoriev I.V."/>
            <person name="Cande W.Z."/>
            <person name="Fulton C."/>
            <person name="Rokhsar D.S."/>
            <person name="Dawson S.C."/>
        </authorList>
    </citation>
    <scope>NUCLEOTIDE SEQUENCE [LARGE SCALE GENOMIC DNA]</scope>
    <source>
        <strain evidence="11 12">NEG-M</strain>
    </source>
</reference>
<evidence type="ECO:0000256" key="8">
    <source>
        <dbReference type="ARBA" id="ARBA00048679"/>
    </source>
</evidence>
<comment type="catalytic activity">
    <reaction evidence="7">
        <text>L-threonyl-[protein] + ATP = O-phospho-L-threonyl-[protein] + ADP + H(+)</text>
        <dbReference type="Rhea" id="RHEA:46608"/>
        <dbReference type="Rhea" id="RHEA-COMP:11060"/>
        <dbReference type="Rhea" id="RHEA-COMP:11605"/>
        <dbReference type="ChEBI" id="CHEBI:15378"/>
        <dbReference type="ChEBI" id="CHEBI:30013"/>
        <dbReference type="ChEBI" id="CHEBI:30616"/>
        <dbReference type="ChEBI" id="CHEBI:61977"/>
        <dbReference type="ChEBI" id="CHEBI:456216"/>
        <dbReference type="EC" id="2.7.11.1"/>
    </reaction>
</comment>
<sequence>MANRQQGIPFFISNNNQQQLQPQQQQPMTLNQFFVDNLLSHNNNTFSLGLNSPTGFSSSPVLPNSGYGMLPTQGSQPVYLFASPHASTQISLHHHDQYYNMSCQCIVKFDELKEGSQYPIFPTDMFKYIEPTILDGVAMEGVIHVPLKDFHYLHAWCIHTVIRRMGIPTLQMPVGNFRKIGKGGFGFVYRISQDRVLKIVDDKNNSGWKEALKRFCHPHLLELKEAFMYPGGGLVLLVYPFMKHGTLRNREFTLTQIWKVIWQLANGLEHLHHNNIVHRDIKLDNVLIEEIDEYENIKVVLSDFGLSRNMDSCSSGAAGTDGYVPPELLESGEVASDETDIFSLGKTVSTMCLGELIPGFIKFKPRDSLTDLLNRMMDKKPHCRPSTREIQEICLKELKLLNGKRYFTKFKLDKSSLESNTPLPKISSNESKLFMTDDLEESLSRMSISNSKKSKVYEINGETRYLSSSSCPKTVDAMSMSDTKSKPRKTPSTKEKSLPNNETEPIKITNFITTTPTPTVINKKLTPQQTDHKYSFKLHKDGCVDAKRIIQIECDSQARKAIKSLKLQVKNSKSSTGLLDVTPNIEKENDNSYVISKSQKTSLLKNVQFEGERGKDVIELYINDTLKDKAPYVAKN</sequence>
<dbReference type="Pfam" id="PF00069">
    <property type="entry name" value="Pkinase"/>
    <property type="match status" value="1"/>
</dbReference>
<dbReference type="InterPro" id="IPR008271">
    <property type="entry name" value="Ser/Thr_kinase_AS"/>
</dbReference>
<evidence type="ECO:0000313" key="11">
    <source>
        <dbReference type="EMBL" id="EFC47820.1"/>
    </source>
</evidence>
<organism evidence="12">
    <name type="scientific">Naegleria gruberi</name>
    <name type="common">Amoeba</name>
    <dbReference type="NCBI Taxonomy" id="5762"/>
    <lineage>
        <taxon>Eukaryota</taxon>
        <taxon>Discoba</taxon>
        <taxon>Heterolobosea</taxon>
        <taxon>Tetramitia</taxon>
        <taxon>Eutetramitia</taxon>
        <taxon>Vahlkampfiidae</taxon>
        <taxon>Naegleria</taxon>
    </lineage>
</organism>
<dbReference type="VEuPathDB" id="AmoebaDB:NAEGRDRAFT_57204"/>
<evidence type="ECO:0000256" key="4">
    <source>
        <dbReference type="ARBA" id="ARBA00022741"/>
    </source>
</evidence>
<keyword evidence="4" id="KW-0547">Nucleotide-binding</keyword>
<name>D2V5L3_NAEGR</name>
<keyword evidence="3" id="KW-0808">Transferase</keyword>
<dbReference type="InterPro" id="IPR050660">
    <property type="entry name" value="NEK_Ser/Thr_kinase"/>
</dbReference>
<dbReference type="EMBL" id="GG738853">
    <property type="protein sequence ID" value="EFC47820.1"/>
    <property type="molecule type" value="Genomic_DNA"/>
</dbReference>
<comment type="catalytic activity">
    <reaction evidence="8">
        <text>L-seryl-[protein] + ATP = O-phospho-L-seryl-[protein] + ADP + H(+)</text>
        <dbReference type="Rhea" id="RHEA:17989"/>
        <dbReference type="Rhea" id="RHEA-COMP:9863"/>
        <dbReference type="Rhea" id="RHEA-COMP:11604"/>
        <dbReference type="ChEBI" id="CHEBI:15378"/>
        <dbReference type="ChEBI" id="CHEBI:29999"/>
        <dbReference type="ChEBI" id="CHEBI:30616"/>
        <dbReference type="ChEBI" id="CHEBI:83421"/>
        <dbReference type="ChEBI" id="CHEBI:456216"/>
        <dbReference type="EC" id="2.7.11.1"/>
    </reaction>
</comment>
<dbReference type="SMART" id="SM00220">
    <property type="entry name" value="S_TKc"/>
    <property type="match status" value="1"/>
</dbReference>
<dbReference type="SUPFAM" id="SSF56112">
    <property type="entry name" value="Protein kinase-like (PK-like)"/>
    <property type="match status" value="1"/>
</dbReference>
<dbReference type="EC" id="2.7.11.1" evidence="1"/>
<dbReference type="PROSITE" id="PS50011">
    <property type="entry name" value="PROTEIN_KINASE_DOM"/>
    <property type="match status" value="1"/>
</dbReference>
<evidence type="ECO:0000259" key="10">
    <source>
        <dbReference type="PROSITE" id="PS50011"/>
    </source>
</evidence>
<dbReference type="STRING" id="5762.D2V5L3"/>
<dbReference type="Gene3D" id="1.10.510.10">
    <property type="entry name" value="Transferase(Phosphotransferase) domain 1"/>
    <property type="match status" value="1"/>
</dbReference>
<keyword evidence="5 11" id="KW-0418">Kinase</keyword>
<dbReference type="InterPro" id="IPR011009">
    <property type="entry name" value="Kinase-like_dom_sf"/>
</dbReference>